<evidence type="ECO:0000256" key="2">
    <source>
        <dbReference type="ARBA" id="ARBA00022475"/>
    </source>
</evidence>
<evidence type="ECO:0000256" key="3">
    <source>
        <dbReference type="ARBA" id="ARBA00022692"/>
    </source>
</evidence>
<evidence type="ECO:0000256" key="4">
    <source>
        <dbReference type="ARBA" id="ARBA00022989"/>
    </source>
</evidence>
<dbReference type="Pfam" id="PF02588">
    <property type="entry name" value="YitT_membrane"/>
    <property type="match status" value="1"/>
</dbReference>
<dbReference type="EMBL" id="CP018176">
    <property type="protein sequence ID" value="AUJ30411.1"/>
    <property type="molecule type" value="Genomic_DNA"/>
</dbReference>
<dbReference type="PIRSF" id="PIRSF006483">
    <property type="entry name" value="Membrane_protein_YitT"/>
    <property type="match status" value="1"/>
</dbReference>
<evidence type="ECO:0000256" key="5">
    <source>
        <dbReference type="ARBA" id="ARBA00023136"/>
    </source>
</evidence>
<feature type="transmembrane region" description="Helical" evidence="6">
    <location>
        <begin position="160"/>
        <end position="189"/>
    </location>
</feature>
<sequence>MIKRQSFINHSYLNWLFKFIMAGLYGLLSAIGLNLFLNSAHSYSIGIPGIAQLLNGILIMNHVDLSIATLIILLNIPLVIFSWFIFGWSYTLFSLVAVISNVIFLHVIPEMDIITERLTNTLVGSVIIGIGIGFCFRSGFSTGGTDVIVSYIQQKFHRNIGFVNTIINAVVLVFTAVFFGVSGATYSLIGMMITSFVMDKIYIQQNDVTLVVLTKKSPAIIENLHDYTHGATLFSGKGIYTNQRTDMLVMIIQKSDIPFLKQAILLVDKDAFINVQTTEVLNGNYIRKF</sequence>
<evidence type="ECO:0000313" key="8">
    <source>
        <dbReference type="EMBL" id="AUJ30411.1"/>
    </source>
</evidence>
<feature type="transmembrane region" description="Helical" evidence="6">
    <location>
        <begin position="67"/>
        <end position="86"/>
    </location>
</feature>
<dbReference type="PANTHER" id="PTHR33545">
    <property type="entry name" value="UPF0750 MEMBRANE PROTEIN YITT-RELATED"/>
    <property type="match status" value="1"/>
</dbReference>
<dbReference type="PANTHER" id="PTHR33545:SF5">
    <property type="entry name" value="UPF0750 MEMBRANE PROTEIN YITT"/>
    <property type="match status" value="1"/>
</dbReference>
<organism evidence="8 9">
    <name type="scientific">Liquorilactobacillus hordei</name>
    <dbReference type="NCBI Taxonomy" id="468911"/>
    <lineage>
        <taxon>Bacteria</taxon>
        <taxon>Bacillati</taxon>
        <taxon>Bacillota</taxon>
        <taxon>Bacilli</taxon>
        <taxon>Lactobacillales</taxon>
        <taxon>Lactobacillaceae</taxon>
        <taxon>Liquorilactobacillus</taxon>
    </lineage>
</organism>
<dbReference type="Pfam" id="PF10035">
    <property type="entry name" value="DUF2179"/>
    <property type="match status" value="1"/>
</dbReference>
<keyword evidence="4 6" id="KW-1133">Transmembrane helix</keyword>
<dbReference type="KEGG" id="lhw:BSQ49_09590"/>
<protein>
    <recommendedName>
        <fullName evidence="7">DUF2179 domain-containing protein</fullName>
    </recommendedName>
</protein>
<accession>A0A3Q8CA65</accession>
<evidence type="ECO:0000256" key="6">
    <source>
        <dbReference type="SAM" id="Phobius"/>
    </source>
</evidence>
<feature type="transmembrane region" description="Helical" evidence="6">
    <location>
        <begin position="121"/>
        <end position="140"/>
    </location>
</feature>
<dbReference type="GO" id="GO:0005886">
    <property type="term" value="C:plasma membrane"/>
    <property type="evidence" value="ECO:0007669"/>
    <property type="project" value="UniProtKB-SubCell"/>
</dbReference>
<comment type="subcellular location">
    <subcellularLocation>
        <location evidence="1">Cell membrane</location>
        <topology evidence="1">Multi-pass membrane protein</topology>
    </subcellularLocation>
</comment>
<dbReference type="Proteomes" id="UP000314960">
    <property type="component" value="Chromosome"/>
</dbReference>
<dbReference type="RefSeq" id="WP_141054559.1">
    <property type="nucleotide sequence ID" value="NZ_CP018176.1"/>
</dbReference>
<feature type="transmembrane region" description="Helical" evidence="6">
    <location>
        <begin position="12"/>
        <end position="37"/>
    </location>
</feature>
<dbReference type="InterPro" id="IPR019264">
    <property type="entry name" value="DUF2179"/>
</dbReference>
<feature type="transmembrane region" description="Helical" evidence="6">
    <location>
        <begin position="92"/>
        <end position="109"/>
    </location>
</feature>
<dbReference type="Gene3D" id="3.30.70.120">
    <property type="match status" value="1"/>
</dbReference>
<name>A0A3Q8CA65_9LACO</name>
<dbReference type="InterPro" id="IPR015867">
    <property type="entry name" value="N-reg_PII/ATP_PRibTrfase_C"/>
</dbReference>
<evidence type="ECO:0000259" key="7">
    <source>
        <dbReference type="Pfam" id="PF10035"/>
    </source>
</evidence>
<evidence type="ECO:0000313" key="9">
    <source>
        <dbReference type="Proteomes" id="UP000314960"/>
    </source>
</evidence>
<dbReference type="InterPro" id="IPR003740">
    <property type="entry name" value="YitT"/>
</dbReference>
<reference evidence="8 9" key="1">
    <citation type="submission" date="2016-11" db="EMBL/GenBank/DDBJ databases">
        <title>Interaction between Lactobacillus species and yeast in water kefir.</title>
        <authorList>
            <person name="Behr J."/>
            <person name="Xu D."/>
            <person name="Vogel R.F."/>
        </authorList>
    </citation>
    <scope>NUCLEOTIDE SEQUENCE [LARGE SCALE GENOMIC DNA]</scope>
    <source>
        <strain evidence="8 9">TMW 1.1822</strain>
    </source>
</reference>
<gene>
    <name evidence="8" type="ORF">BSQ49_09590</name>
</gene>
<evidence type="ECO:0000256" key="1">
    <source>
        <dbReference type="ARBA" id="ARBA00004651"/>
    </source>
</evidence>
<proteinExistence type="predicted"/>
<keyword evidence="5 6" id="KW-0472">Membrane</keyword>
<feature type="domain" description="DUF2179" evidence="7">
    <location>
        <begin position="229"/>
        <end position="279"/>
    </location>
</feature>
<keyword evidence="2" id="KW-1003">Cell membrane</keyword>
<dbReference type="AlphaFoldDB" id="A0A3Q8CA65"/>
<keyword evidence="3 6" id="KW-0812">Transmembrane</keyword>
<dbReference type="InterPro" id="IPR051461">
    <property type="entry name" value="UPF0750_membrane"/>
</dbReference>